<feature type="region of interest" description="Disordered" evidence="1">
    <location>
        <begin position="357"/>
        <end position="377"/>
    </location>
</feature>
<dbReference type="AlphaFoldDB" id="A0A1R0H437"/>
<feature type="compositionally biased region" description="Polar residues" evidence="1">
    <location>
        <begin position="368"/>
        <end position="377"/>
    </location>
</feature>
<dbReference type="Pfam" id="PF06221">
    <property type="entry name" value="zf-C2HC5"/>
    <property type="match status" value="1"/>
</dbReference>
<keyword evidence="4" id="KW-1185">Reference proteome</keyword>
<feature type="region of interest" description="Disordered" evidence="1">
    <location>
        <begin position="608"/>
        <end position="635"/>
    </location>
</feature>
<gene>
    <name evidence="3" type="ORF">AYI68_g1951</name>
</gene>
<dbReference type="GO" id="GO:0045893">
    <property type="term" value="P:positive regulation of DNA-templated transcription"/>
    <property type="evidence" value="ECO:0007669"/>
    <property type="project" value="TreeGrafter"/>
</dbReference>
<feature type="compositionally biased region" description="Basic residues" evidence="1">
    <location>
        <begin position="357"/>
        <end position="367"/>
    </location>
</feature>
<protein>
    <recommendedName>
        <fullName evidence="2">TRIP4/RQT4 C2HC5-type zinc finger domain-containing protein</fullName>
    </recommendedName>
</protein>
<evidence type="ECO:0000313" key="4">
    <source>
        <dbReference type="Proteomes" id="UP000187455"/>
    </source>
</evidence>
<dbReference type="STRING" id="133383.A0A1R0H437"/>
<sequence length="635" mass="72250">MIQKDSFFHQATKEISEILQVSQEEAIILIKRFAANKNKIDLQNDILGILGYGEKSLNLASKIIEKYFPENTKKKENPTKFASKNKEDVSDYLQNSKILSLDNLYFKKEDSVKKKENEGTIALGYMKNKTESVFFEGKKKTKANKFSRDSSAEIGKERNLNSSTPHLRLQTQESLNRDVHSKIKNHNTSNLIVENISTKKVSEEKNPLLENSDNNDSKSFIKLNNHISTAPFNKETPFKNENPPSTTKSISDKKIKSNNKSVKSNAGKRSKREQCRCQALDHPLISNCANCGRIICEKEGFGPCFFCGNDVQSIKQQYIFVIENVLKNNIPDVKNIGLISNKIYQILLPELETPKGKKKEKIKKHKTSGSSSNDASQTRFLPPMYSSMAGGSSYVKSDKNRDRVPIEKNTEDSLSIAENKIDKFHFFEQEEAKNYKIIIESSLKDLKIDSELVKKSIKDLFDAINRSQRLLSLDINSKQTSKLIDEISDFDINLVDQWLTKEEKEEREAAFKAKQDLINEYEERRSKGIRILKLDIDGKTISYEKENMEELSRLKNSDSKLASQKDLISPKKPASREEGSNTASNSEMEIRKVKNESLKFLPQLGKSKESIKKISKKEADGMRGLARKRATSAIS</sequence>
<feature type="region of interest" description="Disordered" evidence="1">
    <location>
        <begin position="552"/>
        <end position="592"/>
    </location>
</feature>
<feature type="region of interest" description="Disordered" evidence="1">
    <location>
        <begin position="231"/>
        <end position="268"/>
    </location>
</feature>
<dbReference type="GO" id="GO:0005634">
    <property type="term" value="C:nucleus"/>
    <property type="evidence" value="ECO:0007669"/>
    <property type="project" value="InterPro"/>
</dbReference>
<evidence type="ECO:0000313" key="3">
    <source>
        <dbReference type="EMBL" id="OLY83896.1"/>
    </source>
</evidence>
<evidence type="ECO:0000259" key="2">
    <source>
        <dbReference type="Pfam" id="PF06221"/>
    </source>
</evidence>
<dbReference type="GO" id="GO:0180022">
    <property type="term" value="C:RQC-trigger complex"/>
    <property type="evidence" value="ECO:0007669"/>
    <property type="project" value="InterPro"/>
</dbReference>
<dbReference type="PANTHER" id="PTHR12963:SF4">
    <property type="entry name" value="ACTIVATING SIGNAL COINTEGRATOR 1"/>
    <property type="match status" value="1"/>
</dbReference>
<evidence type="ECO:0000256" key="1">
    <source>
        <dbReference type="SAM" id="MobiDB-lite"/>
    </source>
</evidence>
<reference evidence="3 4" key="1">
    <citation type="journal article" date="2016" name="Mol. Biol. Evol.">
        <title>Genome-Wide Survey of Gut Fungi (Harpellales) Reveals the First Horizontally Transferred Ubiquitin Gene from a Mosquito Host.</title>
        <authorList>
            <person name="Wang Y."/>
            <person name="White M.M."/>
            <person name="Kvist S."/>
            <person name="Moncalvo J.M."/>
        </authorList>
    </citation>
    <scope>NUCLEOTIDE SEQUENCE [LARGE SCALE GENOMIC DNA]</scope>
    <source>
        <strain evidence="3 4">ALG-7-W6</strain>
    </source>
</reference>
<dbReference type="PANTHER" id="PTHR12963">
    <property type="entry name" value="THYROID RECEPTOR INTERACTING PROTEIN RELATED"/>
    <property type="match status" value="1"/>
</dbReference>
<organism evidence="3 4">
    <name type="scientific">Smittium mucronatum</name>
    <dbReference type="NCBI Taxonomy" id="133383"/>
    <lineage>
        <taxon>Eukaryota</taxon>
        <taxon>Fungi</taxon>
        <taxon>Fungi incertae sedis</taxon>
        <taxon>Zoopagomycota</taxon>
        <taxon>Kickxellomycotina</taxon>
        <taxon>Harpellomycetes</taxon>
        <taxon>Harpellales</taxon>
        <taxon>Legeriomycetaceae</taxon>
        <taxon>Smittium</taxon>
    </lineage>
</organism>
<dbReference type="InterPro" id="IPR039128">
    <property type="entry name" value="TRIP4-like"/>
</dbReference>
<feature type="compositionally biased region" description="Basic residues" evidence="1">
    <location>
        <begin position="625"/>
        <end position="635"/>
    </location>
</feature>
<dbReference type="InterPro" id="IPR009349">
    <property type="entry name" value="TRIP4/RQT4_C2HC5_Znf"/>
</dbReference>
<dbReference type="Proteomes" id="UP000187455">
    <property type="component" value="Unassembled WGS sequence"/>
</dbReference>
<accession>A0A1R0H437</accession>
<dbReference type="GO" id="GO:0008270">
    <property type="term" value="F:zinc ion binding"/>
    <property type="evidence" value="ECO:0007669"/>
    <property type="project" value="InterPro"/>
</dbReference>
<dbReference type="OrthoDB" id="338816at2759"/>
<dbReference type="EMBL" id="LSSL01000708">
    <property type="protein sequence ID" value="OLY83896.1"/>
    <property type="molecule type" value="Genomic_DNA"/>
</dbReference>
<proteinExistence type="predicted"/>
<name>A0A1R0H437_9FUNG</name>
<comment type="caution">
    <text evidence="3">The sequence shown here is derived from an EMBL/GenBank/DDBJ whole genome shotgun (WGS) entry which is preliminary data.</text>
</comment>
<feature type="domain" description="TRIP4/RQT4 C2HC5-type zinc finger" evidence="2">
    <location>
        <begin position="273"/>
        <end position="317"/>
    </location>
</feature>
<feature type="compositionally biased region" description="Basic and acidic residues" evidence="1">
    <location>
        <begin position="608"/>
        <end position="621"/>
    </location>
</feature>
<dbReference type="GO" id="GO:0072344">
    <property type="term" value="P:rescue of stalled ribosome"/>
    <property type="evidence" value="ECO:0007669"/>
    <property type="project" value="InterPro"/>
</dbReference>